<accession>A0A2S1SFN4</accession>
<dbReference type="KEGG" id="fpal:HYN49_04575"/>
<evidence type="ECO:0008006" key="3">
    <source>
        <dbReference type="Google" id="ProtNLM"/>
    </source>
</evidence>
<protein>
    <recommendedName>
        <fullName evidence="3">GRAM domain-containing protein</fullName>
    </recommendedName>
</protein>
<dbReference type="EMBL" id="CP029187">
    <property type="protein sequence ID" value="AWI25226.1"/>
    <property type="molecule type" value="Genomic_DNA"/>
</dbReference>
<dbReference type="RefSeq" id="WP_108903020.1">
    <property type="nucleotide sequence ID" value="NZ_CP029187.1"/>
</dbReference>
<reference evidence="1 2" key="1">
    <citation type="submission" date="2018-05" db="EMBL/GenBank/DDBJ databases">
        <title>Genome sequencing of Flavobacterium sp. HYN0049.</title>
        <authorList>
            <person name="Yi H."/>
            <person name="Baek C."/>
        </authorList>
    </citation>
    <scope>NUCLEOTIDE SEQUENCE [LARGE SCALE GENOMIC DNA]</scope>
    <source>
        <strain evidence="1 2">HYN0049</strain>
    </source>
</reference>
<dbReference type="AlphaFoldDB" id="A0A2S1SFN4"/>
<evidence type="ECO:0000313" key="2">
    <source>
        <dbReference type="Proteomes" id="UP000244937"/>
    </source>
</evidence>
<dbReference type="OrthoDB" id="9846667at2"/>
<sequence>MKAPNTLRSPYVTINNDILYIQFKDKSLTLPLDSISKMDIRKRKTSYFPAFMGLMVYVEDRTYKLRINTTDDQRIRIKLRPEDCWHFTAAVKYVRERNNRTAQAS</sequence>
<evidence type="ECO:0000313" key="1">
    <source>
        <dbReference type="EMBL" id="AWI25226.1"/>
    </source>
</evidence>
<keyword evidence="2" id="KW-1185">Reference proteome</keyword>
<proteinExistence type="predicted"/>
<dbReference type="Proteomes" id="UP000244937">
    <property type="component" value="Chromosome"/>
</dbReference>
<organism evidence="1 2">
    <name type="scientific">Flavobacterium pallidum</name>
    <dbReference type="NCBI Taxonomy" id="2172098"/>
    <lineage>
        <taxon>Bacteria</taxon>
        <taxon>Pseudomonadati</taxon>
        <taxon>Bacteroidota</taxon>
        <taxon>Flavobacteriia</taxon>
        <taxon>Flavobacteriales</taxon>
        <taxon>Flavobacteriaceae</taxon>
        <taxon>Flavobacterium</taxon>
    </lineage>
</organism>
<gene>
    <name evidence="1" type="ORF">HYN49_04575</name>
</gene>
<name>A0A2S1SFN4_9FLAO</name>